<evidence type="ECO:0000313" key="3">
    <source>
        <dbReference type="Proteomes" id="UP000663935"/>
    </source>
</evidence>
<dbReference type="EMBL" id="CP071795">
    <property type="protein sequence ID" value="QTD37861.1"/>
    <property type="molecule type" value="Genomic_DNA"/>
</dbReference>
<dbReference type="RefSeq" id="WP_207972017.1">
    <property type="nucleotide sequence ID" value="NZ_CP071795.1"/>
</dbReference>
<keyword evidence="3" id="KW-1185">Reference proteome</keyword>
<accession>A0ABX7SY02</accession>
<reference evidence="2 3" key="1">
    <citation type="submission" date="2021-03" db="EMBL/GenBank/DDBJ databases">
        <title>Complete genome of Polaribacter_sp.G4M1.</title>
        <authorList>
            <person name="Jeong S.W."/>
            <person name="Bae J.W."/>
        </authorList>
    </citation>
    <scope>NUCLEOTIDE SEQUENCE [LARGE SCALE GENOMIC DNA]</scope>
    <source>
        <strain evidence="2 3">G4M1</strain>
    </source>
</reference>
<feature type="signal peptide" evidence="1">
    <location>
        <begin position="1"/>
        <end position="23"/>
    </location>
</feature>
<protein>
    <submittedName>
        <fullName evidence="2">Uncharacterized protein</fullName>
    </submittedName>
</protein>
<dbReference type="Proteomes" id="UP000663935">
    <property type="component" value="Chromosome"/>
</dbReference>
<sequence length="115" mass="12975">MKNFKTIIAVIAISLSTVFSATANDKNPKTNKETKALRIEMSAFIGKKIPIEIQKSTTVEVSFIINNKNEIVVLTTDSKNIELNSFFKKKLNYKKIVTKGIQKGEVYKIPIKINK</sequence>
<evidence type="ECO:0000256" key="1">
    <source>
        <dbReference type="SAM" id="SignalP"/>
    </source>
</evidence>
<proteinExistence type="predicted"/>
<gene>
    <name evidence="2" type="ORF">JL193_00680</name>
</gene>
<name>A0ABX7SY02_9FLAO</name>
<evidence type="ECO:0000313" key="2">
    <source>
        <dbReference type="EMBL" id="QTD37861.1"/>
    </source>
</evidence>
<organism evidence="2 3">
    <name type="scientific">Polaribacter batillariae</name>
    <dbReference type="NCBI Taxonomy" id="2808900"/>
    <lineage>
        <taxon>Bacteria</taxon>
        <taxon>Pseudomonadati</taxon>
        <taxon>Bacteroidota</taxon>
        <taxon>Flavobacteriia</taxon>
        <taxon>Flavobacteriales</taxon>
        <taxon>Flavobacteriaceae</taxon>
    </lineage>
</organism>
<keyword evidence="1" id="KW-0732">Signal</keyword>
<feature type="chain" id="PRO_5046051931" evidence="1">
    <location>
        <begin position="24"/>
        <end position="115"/>
    </location>
</feature>